<dbReference type="PANTHER" id="PTHR45650:SF14">
    <property type="entry name" value="GDSL ESTERASE_LIPASE 7-LIKE"/>
    <property type="match status" value="1"/>
</dbReference>
<keyword evidence="7" id="KW-0443">Lipid metabolism</keyword>
<evidence type="ECO:0000313" key="9">
    <source>
        <dbReference type="EMBL" id="KAF5205080.1"/>
    </source>
</evidence>
<name>A0A7J6X9B4_THATH</name>
<dbReference type="PANTHER" id="PTHR45650">
    <property type="entry name" value="GDSL-LIKE LIPASE/ACYLHYDROLASE-RELATED"/>
    <property type="match status" value="1"/>
</dbReference>
<comment type="caution">
    <text evidence="9">The sequence shown here is derived from an EMBL/GenBank/DDBJ whole genome shotgun (WGS) entry which is preliminary data.</text>
</comment>
<dbReference type="GO" id="GO:0005576">
    <property type="term" value="C:extracellular region"/>
    <property type="evidence" value="ECO:0007669"/>
    <property type="project" value="UniProtKB-SubCell"/>
</dbReference>
<organism evidence="9 10">
    <name type="scientific">Thalictrum thalictroides</name>
    <name type="common">Rue-anemone</name>
    <name type="synonym">Anemone thalictroides</name>
    <dbReference type="NCBI Taxonomy" id="46969"/>
    <lineage>
        <taxon>Eukaryota</taxon>
        <taxon>Viridiplantae</taxon>
        <taxon>Streptophyta</taxon>
        <taxon>Embryophyta</taxon>
        <taxon>Tracheophyta</taxon>
        <taxon>Spermatophyta</taxon>
        <taxon>Magnoliopsida</taxon>
        <taxon>Ranunculales</taxon>
        <taxon>Ranunculaceae</taxon>
        <taxon>Thalictroideae</taxon>
        <taxon>Thalictrum</taxon>
    </lineage>
</organism>
<evidence type="ECO:0000256" key="7">
    <source>
        <dbReference type="ARBA" id="ARBA00023098"/>
    </source>
</evidence>
<dbReference type="GO" id="GO:0016788">
    <property type="term" value="F:hydrolase activity, acting on ester bonds"/>
    <property type="evidence" value="ECO:0007669"/>
    <property type="project" value="InterPro"/>
</dbReference>
<accession>A0A7J6X9B4</accession>
<evidence type="ECO:0000256" key="5">
    <source>
        <dbReference type="ARBA" id="ARBA00022801"/>
    </source>
</evidence>
<feature type="chain" id="PRO_5029765182" evidence="8">
    <location>
        <begin position="21"/>
        <end position="364"/>
    </location>
</feature>
<dbReference type="InterPro" id="IPR051238">
    <property type="entry name" value="GDSL_esterase/lipase"/>
</dbReference>
<dbReference type="OrthoDB" id="1600564at2759"/>
<comment type="subcellular location">
    <subcellularLocation>
        <location evidence="1">Secreted</location>
    </subcellularLocation>
</comment>
<evidence type="ECO:0000256" key="1">
    <source>
        <dbReference type="ARBA" id="ARBA00004613"/>
    </source>
</evidence>
<gene>
    <name evidence="9" type="ORF">FRX31_005336</name>
</gene>
<protein>
    <submittedName>
        <fullName evidence="9">GDSL esterase/lipase</fullName>
    </submittedName>
</protein>
<evidence type="ECO:0000256" key="2">
    <source>
        <dbReference type="ARBA" id="ARBA00008668"/>
    </source>
</evidence>
<dbReference type="GO" id="GO:0016042">
    <property type="term" value="P:lipid catabolic process"/>
    <property type="evidence" value="ECO:0007669"/>
    <property type="project" value="UniProtKB-KW"/>
</dbReference>
<keyword evidence="4 8" id="KW-0732">Signal</keyword>
<proteinExistence type="inferred from homology"/>
<feature type="signal peptide" evidence="8">
    <location>
        <begin position="1"/>
        <end position="20"/>
    </location>
</feature>
<sequence>MALLLFVSIICLHSLLVVKGHSSSSPLAPALYVFGDSFSDSGNNNFFQTRARENYKPYGIDFPDGATGRFTNGKTFVDFIAAPTICASIFGSFNRREIQYYNRTELRIWISWHSESGTTTVGDNLSLDERIDYFKDTKRIYLRRVYKNPVQITKYLSESIFVIFIGSNDYINNYLQPDNYNSSQIYTPEQFADLLLYRLTLRMYKGRNNTLYQLGARKLVVFNIFRVGCIPAVVDTASPRPTTPCVEDVNNLVLLYNTKLPKVITNLERILLGSTFIHGDAYNMSRNSSEVGFTAAQTPFCEVDGNAGSCVRDSVNVPCEDRTQFIFWDSFDPTKVVNNAMAKDCFSGSSSCVPINIQQLAKKR</sequence>
<dbReference type="AlphaFoldDB" id="A0A7J6X9B4"/>
<keyword evidence="10" id="KW-1185">Reference proteome</keyword>
<evidence type="ECO:0000256" key="6">
    <source>
        <dbReference type="ARBA" id="ARBA00022963"/>
    </source>
</evidence>
<dbReference type="Proteomes" id="UP000554482">
    <property type="component" value="Unassembled WGS sequence"/>
</dbReference>
<dbReference type="InterPro" id="IPR036514">
    <property type="entry name" value="SGNH_hydro_sf"/>
</dbReference>
<dbReference type="Gene3D" id="3.40.50.1110">
    <property type="entry name" value="SGNH hydrolase"/>
    <property type="match status" value="1"/>
</dbReference>
<keyword evidence="3" id="KW-0964">Secreted</keyword>
<comment type="similarity">
    <text evidence="2">Belongs to the 'GDSL' lipolytic enzyme family.</text>
</comment>
<dbReference type="Pfam" id="PF00657">
    <property type="entry name" value="Lipase_GDSL"/>
    <property type="match status" value="1"/>
</dbReference>
<evidence type="ECO:0000256" key="4">
    <source>
        <dbReference type="ARBA" id="ARBA00022729"/>
    </source>
</evidence>
<evidence type="ECO:0000256" key="3">
    <source>
        <dbReference type="ARBA" id="ARBA00022525"/>
    </source>
</evidence>
<evidence type="ECO:0000313" key="10">
    <source>
        <dbReference type="Proteomes" id="UP000554482"/>
    </source>
</evidence>
<dbReference type="EMBL" id="JABWDY010004559">
    <property type="protein sequence ID" value="KAF5205080.1"/>
    <property type="molecule type" value="Genomic_DNA"/>
</dbReference>
<keyword evidence="6" id="KW-0442">Lipid degradation</keyword>
<keyword evidence="5" id="KW-0378">Hydrolase</keyword>
<reference evidence="9 10" key="1">
    <citation type="submission" date="2020-06" db="EMBL/GenBank/DDBJ databases">
        <title>Transcriptomic and genomic resources for Thalictrum thalictroides and T. hernandezii: Facilitating candidate gene discovery in an emerging model plant lineage.</title>
        <authorList>
            <person name="Arias T."/>
            <person name="Riano-Pachon D.M."/>
            <person name="Di Stilio V.S."/>
        </authorList>
    </citation>
    <scope>NUCLEOTIDE SEQUENCE [LARGE SCALE GENOMIC DNA]</scope>
    <source>
        <strain evidence="10">cv. WT478/WT964</strain>
        <tissue evidence="9">Leaves</tissue>
    </source>
</reference>
<dbReference type="InterPro" id="IPR001087">
    <property type="entry name" value="GDSL"/>
</dbReference>
<evidence type="ECO:0000256" key="8">
    <source>
        <dbReference type="SAM" id="SignalP"/>
    </source>
</evidence>